<dbReference type="InParanoid" id="J9DIX9"/>
<gene>
    <name evidence="1" type="ORF">EDEG_03057</name>
</gene>
<comment type="caution">
    <text evidence="1">The sequence shown here is derived from an EMBL/GenBank/DDBJ whole genome shotgun (WGS) entry which is preliminary data.</text>
</comment>
<dbReference type="HOGENOM" id="CLU_2236551_0_0_1"/>
<dbReference type="EMBL" id="AFBI03000066">
    <property type="protein sequence ID" value="EJW02545.1"/>
    <property type="molecule type" value="Genomic_DNA"/>
</dbReference>
<proteinExistence type="predicted"/>
<organism evidence="1 2">
    <name type="scientific">Edhazardia aedis (strain USNM 41457)</name>
    <name type="common">Microsporidian parasite</name>
    <dbReference type="NCBI Taxonomy" id="1003232"/>
    <lineage>
        <taxon>Eukaryota</taxon>
        <taxon>Fungi</taxon>
        <taxon>Fungi incertae sedis</taxon>
        <taxon>Microsporidia</taxon>
        <taxon>Edhazardia</taxon>
    </lineage>
</organism>
<dbReference type="AlphaFoldDB" id="J9DIX9"/>
<sequence length="105" mass="13127">MYVIFFFEYKKLIDKQSIKFTIFTFYNIKQVVYLQYRQQNLIFYYISLSNLIGKQCFKLKVHFTIHIIKIINFFQFKNINKQLLIYLYVDFTANNSNHRFYFFSY</sequence>
<keyword evidence="2" id="KW-1185">Reference proteome</keyword>
<name>J9DIX9_EDHAE</name>
<evidence type="ECO:0000313" key="2">
    <source>
        <dbReference type="Proteomes" id="UP000003163"/>
    </source>
</evidence>
<reference evidence="1 2" key="1">
    <citation type="submission" date="2011-08" db="EMBL/GenBank/DDBJ databases">
        <authorList>
            <person name="Liu Z.J."/>
            <person name="Shi F.L."/>
            <person name="Lu J.Q."/>
            <person name="Li M."/>
            <person name="Wang Z.L."/>
        </authorList>
    </citation>
    <scope>NUCLEOTIDE SEQUENCE [LARGE SCALE GENOMIC DNA]</scope>
    <source>
        <strain evidence="1 2">USNM 41457</strain>
    </source>
</reference>
<dbReference type="VEuPathDB" id="MicrosporidiaDB:EDEG_03057"/>
<reference evidence="2" key="2">
    <citation type="submission" date="2015-07" db="EMBL/GenBank/DDBJ databases">
        <title>Contrasting host-pathogen interactions and genome evolution in two generalist and specialist microsporidian pathogens of mosquitoes.</title>
        <authorList>
            <consortium name="The Broad Institute Genomics Platform"/>
            <consortium name="The Broad Institute Genome Sequencing Center for Infectious Disease"/>
            <person name="Cuomo C.A."/>
            <person name="Sanscrainte N.D."/>
            <person name="Goldberg J.M."/>
            <person name="Heiman D."/>
            <person name="Young S."/>
            <person name="Zeng Q."/>
            <person name="Becnel J.J."/>
            <person name="Birren B.W."/>
        </authorList>
    </citation>
    <scope>NUCLEOTIDE SEQUENCE [LARGE SCALE GENOMIC DNA]</scope>
    <source>
        <strain evidence="2">USNM 41457</strain>
    </source>
</reference>
<evidence type="ECO:0000313" key="1">
    <source>
        <dbReference type="EMBL" id="EJW02545.1"/>
    </source>
</evidence>
<accession>J9DIX9</accession>
<protein>
    <submittedName>
        <fullName evidence="1">Uncharacterized protein</fullName>
    </submittedName>
</protein>
<dbReference type="Proteomes" id="UP000003163">
    <property type="component" value="Unassembled WGS sequence"/>
</dbReference>